<evidence type="ECO:0000313" key="7">
    <source>
        <dbReference type="Proteomes" id="UP000321562"/>
    </source>
</evidence>
<dbReference type="GO" id="GO:0006351">
    <property type="term" value="P:DNA-templated transcription"/>
    <property type="evidence" value="ECO:0007669"/>
    <property type="project" value="TreeGrafter"/>
</dbReference>
<dbReference type="Pfam" id="PF03466">
    <property type="entry name" value="LysR_substrate"/>
    <property type="match status" value="1"/>
</dbReference>
<evidence type="ECO:0000256" key="1">
    <source>
        <dbReference type="ARBA" id="ARBA00009437"/>
    </source>
</evidence>
<dbReference type="Gene3D" id="3.40.190.10">
    <property type="entry name" value="Periplasmic binding protein-like II"/>
    <property type="match status" value="2"/>
</dbReference>
<organism evidence="6 7">
    <name type="scientific">Paracoccus aurantiacus</name>
    <dbReference type="NCBI Taxonomy" id="2599412"/>
    <lineage>
        <taxon>Bacteria</taxon>
        <taxon>Pseudomonadati</taxon>
        <taxon>Pseudomonadota</taxon>
        <taxon>Alphaproteobacteria</taxon>
        <taxon>Rhodobacterales</taxon>
        <taxon>Paracoccaceae</taxon>
        <taxon>Paracoccus</taxon>
    </lineage>
</organism>
<comment type="caution">
    <text evidence="6">The sequence shown here is derived from an EMBL/GenBank/DDBJ whole genome shotgun (WGS) entry which is preliminary data.</text>
</comment>
<dbReference type="SUPFAM" id="SSF53850">
    <property type="entry name" value="Periplasmic binding protein-like II"/>
    <property type="match status" value="1"/>
</dbReference>
<gene>
    <name evidence="6" type="ORF">FQV27_11520</name>
</gene>
<dbReference type="AlphaFoldDB" id="A0A5C6S3R0"/>
<name>A0A5C6S3R0_9RHOB</name>
<dbReference type="Gene3D" id="1.10.10.10">
    <property type="entry name" value="Winged helix-like DNA-binding domain superfamily/Winged helix DNA-binding domain"/>
    <property type="match status" value="1"/>
</dbReference>
<dbReference type="GO" id="GO:0043565">
    <property type="term" value="F:sequence-specific DNA binding"/>
    <property type="evidence" value="ECO:0007669"/>
    <property type="project" value="TreeGrafter"/>
</dbReference>
<feature type="domain" description="HTH lysR-type" evidence="5">
    <location>
        <begin position="4"/>
        <end position="61"/>
    </location>
</feature>
<keyword evidence="2" id="KW-0805">Transcription regulation</keyword>
<dbReference type="OrthoDB" id="9813056at2"/>
<evidence type="ECO:0000256" key="3">
    <source>
        <dbReference type="ARBA" id="ARBA00023125"/>
    </source>
</evidence>
<sequence>MEIPPLAALRVFDAASRQLSFTRAAEGLGMTQAAVSYQIKLLEERLGGQLFLRNPKGLELTELGQRYAGPTTDAFDLLREAFSSSSGQQETLSISTMTTIASNWLAYRLGRFQLRHSELAVRLDTDDKVVDFARQDVDVALRHGHGEWEGLVSNFLFSSDVTPMLSPALIEEYGPLRKPEDVIDMPWLNSTDREWDGWLKLNGVAELSCAPTRRFEIEAQSHLGRAALAGEGIALLNPRFFRFELATGSLVQPFPSVLKGEKSYWLVYPHARRNRPAIKSFLRFLQEEIVAEDSELAA</sequence>
<dbReference type="GO" id="GO:0003700">
    <property type="term" value="F:DNA-binding transcription factor activity"/>
    <property type="evidence" value="ECO:0007669"/>
    <property type="project" value="InterPro"/>
</dbReference>
<dbReference type="InterPro" id="IPR005119">
    <property type="entry name" value="LysR_subst-bd"/>
</dbReference>
<reference evidence="6 7" key="1">
    <citation type="submission" date="2019-08" db="EMBL/GenBank/DDBJ databases">
        <authorList>
            <person name="Ye J."/>
        </authorList>
    </citation>
    <scope>NUCLEOTIDE SEQUENCE [LARGE SCALE GENOMIC DNA]</scope>
    <source>
        <strain evidence="6 7">TK008</strain>
    </source>
</reference>
<keyword evidence="3" id="KW-0238">DNA-binding</keyword>
<keyword evidence="7" id="KW-1185">Reference proteome</keyword>
<dbReference type="SUPFAM" id="SSF46785">
    <property type="entry name" value="Winged helix' DNA-binding domain"/>
    <property type="match status" value="1"/>
</dbReference>
<dbReference type="InterPro" id="IPR058163">
    <property type="entry name" value="LysR-type_TF_proteobact-type"/>
</dbReference>
<evidence type="ECO:0000256" key="4">
    <source>
        <dbReference type="ARBA" id="ARBA00023163"/>
    </source>
</evidence>
<dbReference type="InterPro" id="IPR000847">
    <property type="entry name" value="LysR_HTH_N"/>
</dbReference>
<dbReference type="PANTHER" id="PTHR30537:SF26">
    <property type="entry name" value="GLYCINE CLEAVAGE SYSTEM TRANSCRIPTIONAL ACTIVATOR"/>
    <property type="match status" value="1"/>
</dbReference>
<dbReference type="Pfam" id="PF00126">
    <property type="entry name" value="HTH_1"/>
    <property type="match status" value="1"/>
</dbReference>
<accession>A0A5C6S3R0</accession>
<comment type="similarity">
    <text evidence="1">Belongs to the LysR transcriptional regulatory family.</text>
</comment>
<dbReference type="EMBL" id="VOPL01000004">
    <property type="protein sequence ID" value="TXB68610.1"/>
    <property type="molecule type" value="Genomic_DNA"/>
</dbReference>
<dbReference type="InterPro" id="IPR036390">
    <property type="entry name" value="WH_DNA-bd_sf"/>
</dbReference>
<proteinExistence type="inferred from homology"/>
<dbReference type="PROSITE" id="PS50931">
    <property type="entry name" value="HTH_LYSR"/>
    <property type="match status" value="1"/>
</dbReference>
<dbReference type="RefSeq" id="WP_147098574.1">
    <property type="nucleotide sequence ID" value="NZ_JBHUFH010000012.1"/>
</dbReference>
<evidence type="ECO:0000256" key="2">
    <source>
        <dbReference type="ARBA" id="ARBA00023015"/>
    </source>
</evidence>
<dbReference type="PRINTS" id="PR00039">
    <property type="entry name" value="HTHLYSR"/>
</dbReference>
<dbReference type="CDD" id="cd08432">
    <property type="entry name" value="PBP2_GcdR_TrpI_HvrB_AmpR_like"/>
    <property type="match status" value="1"/>
</dbReference>
<dbReference type="PANTHER" id="PTHR30537">
    <property type="entry name" value="HTH-TYPE TRANSCRIPTIONAL REGULATOR"/>
    <property type="match status" value="1"/>
</dbReference>
<keyword evidence="4" id="KW-0804">Transcription</keyword>
<evidence type="ECO:0000313" key="6">
    <source>
        <dbReference type="EMBL" id="TXB68610.1"/>
    </source>
</evidence>
<dbReference type="InterPro" id="IPR036388">
    <property type="entry name" value="WH-like_DNA-bd_sf"/>
</dbReference>
<evidence type="ECO:0000259" key="5">
    <source>
        <dbReference type="PROSITE" id="PS50931"/>
    </source>
</evidence>
<dbReference type="Proteomes" id="UP000321562">
    <property type="component" value="Unassembled WGS sequence"/>
</dbReference>
<protein>
    <submittedName>
        <fullName evidence="6">LysR family transcriptional regulator</fullName>
    </submittedName>
</protein>